<accession>A0A0J7ZM00</accession>
<dbReference type="Proteomes" id="UP000037432">
    <property type="component" value="Unassembled WGS sequence"/>
</dbReference>
<sequence>MADFNPNEWKLTTIRIDRISTKHRNDYPDEQLSSEYLGLSHTEDGVKVDYSITNNAERKSEYVVTYEILDANLAGVHRAAYKTKGLEHLENQTGSIPVPDIVVRKLRESLDYGERLEDLKEVRLLDVDRTIYE</sequence>
<gene>
    <name evidence="1" type="ORF">ACM01_03895</name>
</gene>
<organism evidence="1 2">
    <name type="scientific">Streptomyces viridochromogenes</name>
    <dbReference type="NCBI Taxonomy" id="1938"/>
    <lineage>
        <taxon>Bacteria</taxon>
        <taxon>Bacillati</taxon>
        <taxon>Actinomycetota</taxon>
        <taxon>Actinomycetes</taxon>
        <taxon>Kitasatosporales</taxon>
        <taxon>Streptomycetaceae</taxon>
        <taxon>Streptomyces</taxon>
    </lineage>
</organism>
<evidence type="ECO:0000313" key="1">
    <source>
        <dbReference type="EMBL" id="KMS76964.1"/>
    </source>
</evidence>
<dbReference type="EMBL" id="LFNT01000002">
    <property type="protein sequence ID" value="KMS76964.1"/>
    <property type="molecule type" value="Genomic_DNA"/>
</dbReference>
<proteinExistence type="predicted"/>
<reference evidence="1 2" key="1">
    <citation type="submission" date="2015-06" db="EMBL/GenBank/DDBJ databases">
        <authorList>
            <person name="Ju K.-S."/>
            <person name="Doroghazi J.R."/>
            <person name="Metcalf W.W."/>
        </authorList>
    </citation>
    <scope>NUCLEOTIDE SEQUENCE [LARGE SCALE GENOMIC DNA]</scope>
    <source>
        <strain evidence="1 2">NRRL 3414</strain>
    </source>
</reference>
<evidence type="ECO:0000313" key="2">
    <source>
        <dbReference type="Proteomes" id="UP000037432"/>
    </source>
</evidence>
<comment type="caution">
    <text evidence="1">The sequence shown here is derived from an EMBL/GenBank/DDBJ whole genome shotgun (WGS) entry which is preliminary data.</text>
</comment>
<dbReference type="PATRIC" id="fig|1938.3.peg.405"/>
<protein>
    <submittedName>
        <fullName evidence="1">Uncharacterized protein</fullName>
    </submittedName>
</protein>
<name>A0A0J7ZM00_STRVR</name>
<dbReference type="AlphaFoldDB" id="A0A0J7ZM00"/>